<feature type="signal peptide" evidence="1">
    <location>
        <begin position="1"/>
        <end position="16"/>
    </location>
</feature>
<accession>A0A2I1G9D9</accession>
<evidence type="ECO:0000313" key="8">
    <source>
        <dbReference type="Proteomes" id="UP000233469"/>
    </source>
</evidence>
<dbReference type="EMBL" id="LLXJ01000208">
    <property type="protein sequence ID" value="PKC13122.1"/>
    <property type="molecule type" value="Genomic_DNA"/>
</dbReference>
<evidence type="ECO:0000256" key="1">
    <source>
        <dbReference type="SAM" id="SignalP"/>
    </source>
</evidence>
<feature type="chain" id="PRO_5015081003" evidence="1">
    <location>
        <begin position="17"/>
        <end position="89"/>
    </location>
</feature>
<gene>
    <name evidence="3" type="ORF">RhiirA1_408955</name>
    <name evidence="5" type="ORF">RhiirA4_398436</name>
    <name evidence="2" type="ORF">RhiirA5_352019</name>
    <name evidence="4" type="ORF">RhiirC2_725399</name>
</gene>
<reference evidence="3 6" key="4">
    <citation type="submission" date="2017-10" db="EMBL/GenBank/DDBJ databases">
        <title>Genome analyses suggest a sexual origin of heterokaryosis in a supposedly ancient asexual fungus.</title>
        <authorList>
            <person name="Corradi N."/>
            <person name="Sedzielewska K."/>
            <person name="Noel J."/>
            <person name="Charron P."/>
            <person name="Farinelli L."/>
            <person name="Marton T."/>
            <person name="Kruger M."/>
            <person name="Pelin A."/>
            <person name="Brachmann A."/>
            <person name="Corradi N."/>
        </authorList>
    </citation>
    <scope>NUCLEOTIDE SEQUENCE [LARGE SCALE GENOMIC DNA]</scope>
    <source>
        <strain evidence="3 6">A1</strain>
    </source>
</reference>
<dbReference type="AlphaFoldDB" id="A0A2I1G9D9"/>
<evidence type="ECO:0000313" key="5">
    <source>
        <dbReference type="EMBL" id="PKY43219.1"/>
    </source>
</evidence>
<dbReference type="EMBL" id="LLXI01000241">
    <property type="protein sequence ID" value="PKY43219.1"/>
    <property type="molecule type" value="Genomic_DNA"/>
</dbReference>
<reference evidence="2 7" key="2">
    <citation type="submission" date="2017-09" db="EMBL/GenBank/DDBJ databases">
        <title>Extensive intraspecific genome diversity in a model arbuscular mycorrhizal fungus.</title>
        <authorList>
            <person name="Chen E.C."/>
            <person name="Morin E."/>
            <person name="Beaudet D."/>
            <person name="Noel J."/>
            <person name="Ndikumana S."/>
            <person name="Charron P."/>
            <person name="St-Onge C."/>
            <person name="Giorgi J."/>
            <person name="Grigoriev I.V."/>
            <person name="Roux C."/>
            <person name="Martin F.M."/>
            <person name="Corradi N."/>
        </authorList>
    </citation>
    <scope>NUCLEOTIDE SEQUENCE [LARGE SCALE GENOMIC DNA]</scope>
    <source>
        <strain evidence="2 7">A5</strain>
    </source>
</reference>
<keyword evidence="1" id="KW-0732">Signal</keyword>
<evidence type="ECO:0000313" key="9">
    <source>
        <dbReference type="Proteomes" id="UP000234323"/>
    </source>
</evidence>
<evidence type="ECO:0000313" key="4">
    <source>
        <dbReference type="EMBL" id="PKK80053.1"/>
    </source>
</evidence>
<dbReference type="VEuPathDB" id="FungiDB:RhiirA1_408955"/>
<protein>
    <submittedName>
        <fullName evidence="5">Uncharacterized protein</fullName>
    </submittedName>
</protein>
<comment type="caution">
    <text evidence="5">The sequence shown here is derived from an EMBL/GenBank/DDBJ whole genome shotgun (WGS) entry which is preliminary data.</text>
</comment>
<dbReference type="Proteomes" id="UP000234323">
    <property type="component" value="Unassembled WGS sequence"/>
</dbReference>
<reference evidence="5 9" key="1">
    <citation type="submission" date="2015-10" db="EMBL/GenBank/DDBJ databases">
        <title>Genome analyses suggest a sexual origin of heterokaryosis in a supposedly ancient asexual fungus.</title>
        <authorList>
            <person name="Ropars J."/>
            <person name="Sedzielewska K."/>
            <person name="Noel J."/>
            <person name="Charron P."/>
            <person name="Farinelli L."/>
            <person name="Marton T."/>
            <person name="Kruger M."/>
            <person name="Pelin A."/>
            <person name="Brachmann A."/>
            <person name="Corradi N."/>
        </authorList>
    </citation>
    <scope>NUCLEOTIDE SEQUENCE [LARGE SCALE GENOMIC DNA]</scope>
    <source>
        <strain evidence="5 9">A4</strain>
        <strain evidence="2 7">A5</strain>
        <strain evidence="4 8">C2</strain>
    </source>
</reference>
<name>A0A2I1G9D9_9GLOM</name>
<dbReference type="Proteomes" id="UP000232688">
    <property type="component" value="Unassembled WGS sequence"/>
</dbReference>
<dbReference type="Proteomes" id="UP000232722">
    <property type="component" value="Unassembled WGS sequence"/>
</dbReference>
<evidence type="ECO:0000313" key="3">
    <source>
        <dbReference type="EMBL" id="PKC74543.1"/>
    </source>
</evidence>
<organism evidence="5 9">
    <name type="scientific">Rhizophagus irregularis</name>
    <dbReference type="NCBI Taxonomy" id="588596"/>
    <lineage>
        <taxon>Eukaryota</taxon>
        <taxon>Fungi</taxon>
        <taxon>Fungi incertae sedis</taxon>
        <taxon>Mucoromycota</taxon>
        <taxon>Glomeromycotina</taxon>
        <taxon>Glomeromycetes</taxon>
        <taxon>Glomerales</taxon>
        <taxon>Glomeraceae</taxon>
        <taxon>Rhizophagus</taxon>
    </lineage>
</organism>
<evidence type="ECO:0000313" key="7">
    <source>
        <dbReference type="Proteomes" id="UP000232722"/>
    </source>
</evidence>
<reference evidence="6 8" key="3">
    <citation type="submission" date="2017-10" db="EMBL/GenBank/DDBJ databases">
        <title>Extensive intraspecific genome diversity in a model arbuscular mycorrhizal fungus.</title>
        <authorList>
            <person name="Chen E.C.H."/>
            <person name="Morin E."/>
            <person name="Baudet D."/>
            <person name="Noel J."/>
            <person name="Ndikumana S."/>
            <person name="Charron P."/>
            <person name="St-Onge C."/>
            <person name="Giorgi J."/>
            <person name="Grigoriev I.V."/>
            <person name="Roux C."/>
            <person name="Martin F.M."/>
            <person name="Corradi N."/>
        </authorList>
    </citation>
    <scope>NUCLEOTIDE SEQUENCE [LARGE SCALE GENOMIC DNA]</scope>
    <source>
        <strain evidence="3 6">A1</strain>
        <strain evidence="4 8">C2</strain>
    </source>
</reference>
<dbReference type="EMBL" id="LLXL01000025">
    <property type="protein sequence ID" value="PKK80053.1"/>
    <property type="molecule type" value="Genomic_DNA"/>
</dbReference>
<evidence type="ECO:0000313" key="6">
    <source>
        <dbReference type="Proteomes" id="UP000232688"/>
    </source>
</evidence>
<dbReference type="EMBL" id="LLXH01000048">
    <property type="protein sequence ID" value="PKC74543.1"/>
    <property type="molecule type" value="Genomic_DNA"/>
</dbReference>
<keyword evidence="9" id="KW-1185">Reference proteome</keyword>
<dbReference type="OrthoDB" id="10323606at2759"/>
<evidence type="ECO:0000313" key="2">
    <source>
        <dbReference type="EMBL" id="PKC13122.1"/>
    </source>
</evidence>
<sequence>MFVLSFLIIGLKIGVAEISGIEFDETSEFSWNSLLELSKLLFKLESAINFVYLVNFDSKLIVSFASNDAKLDTTISLIVSELLIIGLEL</sequence>
<dbReference type="Proteomes" id="UP000233469">
    <property type="component" value="Unassembled WGS sequence"/>
</dbReference>
<proteinExistence type="predicted"/>